<feature type="region of interest" description="Disordered" evidence="5">
    <location>
        <begin position="1"/>
        <end position="59"/>
    </location>
</feature>
<dbReference type="InterPro" id="IPR011701">
    <property type="entry name" value="MFS"/>
</dbReference>
<dbReference type="InterPro" id="IPR036259">
    <property type="entry name" value="MFS_trans_sf"/>
</dbReference>
<dbReference type="Gene3D" id="1.20.1720.10">
    <property type="entry name" value="Multidrug resistance protein D"/>
    <property type="match status" value="1"/>
</dbReference>
<evidence type="ECO:0000313" key="9">
    <source>
        <dbReference type="Proteomes" id="UP001595075"/>
    </source>
</evidence>
<dbReference type="InterPro" id="IPR020846">
    <property type="entry name" value="MFS_dom"/>
</dbReference>
<dbReference type="SUPFAM" id="SSF103473">
    <property type="entry name" value="MFS general substrate transporter"/>
    <property type="match status" value="1"/>
</dbReference>
<feature type="transmembrane region" description="Helical" evidence="6">
    <location>
        <begin position="557"/>
        <end position="576"/>
    </location>
</feature>
<sequence>MAHPQVEQQPHFSESKSTTVTDSTMEDSSREERETKTTTPIPKDWTSAQTGTGIEEEKTDVVLTEKEAQAKKDEEEDLQYPHGLKLWSVLGALCLAVFLVALDQTIISTAIPKITDRFQSIQDIGWYGSSYLLTATALQPTFGRIYTIFDIKYTFMIAIVIFEIGSLVCATAPTSNALIVGRAVAGMGTGGLFSGAIVILAYCLPLRKRPAAFGLIGGMWGIASVAGPLLGGVFTDEISWRWCFYINLPIGAVALVVIYFFLKINRENNPKYLTITQRILKLDLIGAGILVPAVICLLLALQWGGSTYPWKNSRIIGLFIGFGLLTILFVYTQIRLGDRGTLPPRLFKNRNVVCALAFALFFGSGFFAIIFYLAIYFQSVKGSSATKAGIQLLPLLISTVISSIVTGGLITAIGYYVPIMLFCMALFSIGAGLITTFTTSTPLGQWFGYQILCGAGIGVGFQGGIVVVQTVLPLSDVPVATACVSFFQTLGGALFIAVAQTLFQNGLLSGIQKYEPQLPAQRFLRSGATQIREILKELGEEDALEGVLRAYVDGLRGTFWITAACAIAAFVCCLGLQWKSVKEGHGQAEIADVEAGKGVKEGEEGSVRSTERDAVGREVNKDVVMEKDETKD</sequence>
<protein>
    <recommendedName>
        <fullName evidence="7">Major facilitator superfamily (MFS) profile domain-containing protein</fullName>
    </recommendedName>
</protein>
<feature type="transmembrane region" description="Helical" evidence="6">
    <location>
        <begin position="315"/>
        <end position="331"/>
    </location>
</feature>
<keyword evidence="3 6" id="KW-1133">Transmembrane helix</keyword>
<keyword evidence="2 6" id="KW-0812">Transmembrane</keyword>
<dbReference type="Gene3D" id="1.20.1250.20">
    <property type="entry name" value="MFS general substrate transporter like domains"/>
    <property type="match status" value="1"/>
</dbReference>
<feature type="region of interest" description="Disordered" evidence="5">
    <location>
        <begin position="601"/>
        <end position="632"/>
    </location>
</feature>
<feature type="compositionally biased region" description="Polar residues" evidence="5">
    <location>
        <begin position="1"/>
        <end position="23"/>
    </location>
</feature>
<dbReference type="CDD" id="cd17502">
    <property type="entry name" value="MFS_Azr1_MDR_like"/>
    <property type="match status" value="1"/>
</dbReference>
<feature type="transmembrane region" description="Helical" evidence="6">
    <location>
        <begin position="449"/>
        <end position="472"/>
    </location>
</feature>
<evidence type="ECO:0000256" key="5">
    <source>
        <dbReference type="SAM" id="MobiDB-lite"/>
    </source>
</evidence>
<feature type="compositionally biased region" description="Basic and acidic residues" evidence="5">
    <location>
        <begin position="27"/>
        <end position="36"/>
    </location>
</feature>
<evidence type="ECO:0000256" key="3">
    <source>
        <dbReference type="ARBA" id="ARBA00022989"/>
    </source>
</evidence>
<feature type="transmembrane region" description="Helical" evidence="6">
    <location>
        <begin position="211"/>
        <end position="230"/>
    </location>
</feature>
<evidence type="ECO:0000259" key="7">
    <source>
        <dbReference type="PROSITE" id="PS50850"/>
    </source>
</evidence>
<feature type="domain" description="Major facilitator superfamily (MFS) profile" evidence="7">
    <location>
        <begin position="89"/>
        <end position="581"/>
    </location>
</feature>
<keyword evidence="9" id="KW-1185">Reference proteome</keyword>
<name>A0ABR4D0J1_9HELO</name>
<feature type="transmembrane region" description="Helical" evidence="6">
    <location>
        <begin position="389"/>
        <end position="410"/>
    </location>
</feature>
<dbReference type="PRINTS" id="PR01036">
    <property type="entry name" value="TCRTETB"/>
</dbReference>
<gene>
    <name evidence="8" type="ORF">VTL71DRAFT_563</name>
</gene>
<feature type="transmembrane region" description="Helical" evidence="6">
    <location>
        <begin position="153"/>
        <end position="173"/>
    </location>
</feature>
<feature type="transmembrane region" description="Helical" evidence="6">
    <location>
        <begin position="242"/>
        <end position="262"/>
    </location>
</feature>
<evidence type="ECO:0000313" key="8">
    <source>
        <dbReference type="EMBL" id="KAL2075620.1"/>
    </source>
</evidence>
<feature type="transmembrane region" description="Helical" evidence="6">
    <location>
        <begin position="179"/>
        <end position="204"/>
    </location>
</feature>
<comment type="subcellular location">
    <subcellularLocation>
        <location evidence="1">Membrane</location>
        <topology evidence="1">Multi-pass membrane protein</topology>
    </subcellularLocation>
</comment>
<dbReference type="EMBL" id="JAZHXI010000001">
    <property type="protein sequence ID" value="KAL2075620.1"/>
    <property type="molecule type" value="Genomic_DNA"/>
</dbReference>
<feature type="transmembrane region" description="Helical" evidence="6">
    <location>
        <begin position="352"/>
        <end position="377"/>
    </location>
</feature>
<dbReference type="PANTHER" id="PTHR23501:SF198">
    <property type="entry name" value="AZOLE RESISTANCE PROTEIN 1-RELATED"/>
    <property type="match status" value="1"/>
</dbReference>
<dbReference type="Proteomes" id="UP001595075">
    <property type="component" value="Unassembled WGS sequence"/>
</dbReference>
<reference evidence="8 9" key="1">
    <citation type="journal article" date="2024" name="Commun. Biol.">
        <title>Comparative genomic analysis of thermophilic fungi reveals convergent evolutionary adaptations and gene losses.</title>
        <authorList>
            <person name="Steindorff A.S."/>
            <person name="Aguilar-Pontes M.V."/>
            <person name="Robinson A.J."/>
            <person name="Andreopoulos B."/>
            <person name="LaButti K."/>
            <person name="Kuo A."/>
            <person name="Mondo S."/>
            <person name="Riley R."/>
            <person name="Otillar R."/>
            <person name="Haridas S."/>
            <person name="Lipzen A."/>
            <person name="Grimwood J."/>
            <person name="Schmutz J."/>
            <person name="Clum A."/>
            <person name="Reid I.D."/>
            <person name="Moisan M.C."/>
            <person name="Butler G."/>
            <person name="Nguyen T.T.M."/>
            <person name="Dewar K."/>
            <person name="Conant G."/>
            <person name="Drula E."/>
            <person name="Henrissat B."/>
            <person name="Hansel C."/>
            <person name="Singer S."/>
            <person name="Hutchinson M.I."/>
            <person name="de Vries R.P."/>
            <person name="Natvig D.O."/>
            <person name="Powell A.J."/>
            <person name="Tsang A."/>
            <person name="Grigoriev I.V."/>
        </authorList>
    </citation>
    <scope>NUCLEOTIDE SEQUENCE [LARGE SCALE GENOMIC DNA]</scope>
    <source>
        <strain evidence="8 9">CBS 494.80</strain>
    </source>
</reference>
<feature type="transmembrane region" description="Helical" evidence="6">
    <location>
        <begin position="282"/>
        <end position="303"/>
    </location>
</feature>
<evidence type="ECO:0000256" key="4">
    <source>
        <dbReference type="ARBA" id="ARBA00023136"/>
    </source>
</evidence>
<accession>A0ABR4D0J1</accession>
<evidence type="ECO:0000256" key="1">
    <source>
        <dbReference type="ARBA" id="ARBA00004141"/>
    </source>
</evidence>
<evidence type="ECO:0000256" key="2">
    <source>
        <dbReference type="ARBA" id="ARBA00022692"/>
    </source>
</evidence>
<evidence type="ECO:0000256" key="6">
    <source>
        <dbReference type="SAM" id="Phobius"/>
    </source>
</evidence>
<dbReference type="Pfam" id="PF07690">
    <property type="entry name" value="MFS_1"/>
    <property type="match status" value="1"/>
</dbReference>
<feature type="transmembrane region" description="Helical" evidence="6">
    <location>
        <begin position="479"/>
        <end position="503"/>
    </location>
</feature>
<dbReference type="PANTHER" id="PTHR23501">
    <property type="entry name" value="MAJOR FACILITATOR SUPERFAMILY"/>
    <property type="match status" value="1"/>
</dbReference>
<feature type="transmembrane region" description="Helical" evidence="6">
    <location>
        <begin position="86"/>
        <end position="107"/>
    </location>
</feature>
<feature type="transmembrane region" description="Helical" evidence="6">
    <location>
        <begin position="417"/>
        <end position="437"/>
    </location>
</feature>
<organism evidence="8 9">
    <name type="scientific">Oculimacula yallundae</name>
    <dbReference type="NCBI Taxonomy" id="86028"/>
    <lineage>
        <taxon>Eukaryota</taxon>
        <taxon>Fungi</taxon>
        <taxon>Dikarya</taxon>
        <taxon>Ascomycota</taxon>
        <taxon>Pezizomycotina</taxon>
        <taxon>Leotiomycetes</taxon>
        <taxon>Helotiales</taxon>
        <taxon>Ploettnerulaceae</taxon>
        <taxon>Oculimacula</taxon>
    </lineage>
</organism>
<keyword evidence="4 6" id="KW-0472">Membrane</keyword>
<comment type="caution">
    <text evidence="8">The sequence shown here is derived from an EMBL/GenBank/DDBJ whole genome shotgun (WGS) entry which is preliminary data.</text>
</comment>
<dbReference type="PROSITE" id="PS50850">
    <property type="entry name" value="MFS"/>
    <property type="match status" value="1"/>
</dbReference>
<proteinExistence type="predicted"/>